<evidence type="ECO:0000259" key="1">
    <source>
        <dbReference type="Pfam" id="PF08241"/>
    </source>
</evidence>
<dbReference type="GO" id="GO:0032259">
    <property type="term" value="P:methylation"/>
    <property type="evidence" value="ECO:0007669"/>
    <property type="project" value="UniProtKB-KW"/>
</dbReference>
<dbReference type="AlphaFoldDB" id="A0A7X5C041"/>
<sequence length="265" mass="28906">MNEWNPGAYDDKLGFVSQFGQGVVGLLQPVSGERILDLGCGTGDLTETIAQSGANATGMDLSDNMIAAARLKYPHLDFRVANAEDFTTDVAYDAVFSNAALHWMKQPEQVVTCVWNALAAGGRFVAEFGGRGNVETVIAALAESLAEDYGIDAASRNPWYFPSIAQYSKLLEDQGFAVKAAFHFDRPTMMKDGDGGLRHWLAGFADDFVKEFTARQKEALFDTVASKARAALFRDGSWHVDYKRLRILAIKPHGDTSSSHTARAD</sequence>
<comment type="caution">
    <text evidence="2">The sequence shown here is derived from an EMBL/GenBank/DDBJ whole genome shotgun (WGS) entry which is preliminary data.</text>
</comment>
<dbReference type="CDD" id="cd02440">
    <property type="entry name" value="AdoMet_MTases"/>
    <property type="match status" value="1"/>
</dbReference>
<evidence type="ECO:0000313" key="2">
    <source>
        <dbReference type="EMBL" id="NBC68029.1"/>
    </source>
</evidence>
<dbReference type="InterPro" id="IPR013216">
    <property type="entry name" value="Methyltransf_11"/>
</dbReference>
<dbReference type="Pfam" id="PF08241">
    <property type="entry name" value="Methyltransf_11"/>
    <property type="match status" value="1"/>
</dbReference>
<keyword evidence="3" id="KW-1185">Reference proteome</keyword>
<dbReference type="OrthoDB" id="9760689at2"/>
<organism evidence="2 3">
    <name type="scientific">Paenibacillus sacheonensis</name>
    <dbReference type="NCBI Taxonomy" id="742054"/>
    <lineage>
        <taxon>Bacteria</taxon>
        <taxon>Bacillati</taxon>
        <taxon>Bacillota</taxon>
        <taxon>Bacilli</taxon>
        <taxon>Bacillales</taxon>
        <taxon>Paenibacillaceae</taxon>
        <taxon>Paenibacillus</taxon>
    </lineage>
</organism>
<reference evidence="2 3" key="1">
    <citation type="submission" date="2020-01" db="EMBL/GenBank/DDBJ databases">
        <title>Paenibacillus soybeanensis sp. nov. isolated from the nodules of soybean (Glycine max(L.) Merr).</title>
        <authorList>
            <person name="Wang H."/>
        </authorList>
    </citation>
    <scope>NUCLEOTIDE SEQUENCE [LARGE SCALE GENOMIC DNA]</scope>
    <source>
        <strain evidence="2 3">DSM 23054</strain>
    </source>
</reference>
<proteinExistence type="predicted"/>
<dbReference type="Proteomes" id="UP000558113">
    <property type="component" value="Unassembled WGS sequence"/>
</dbReference>
<dbReference type="PANTHER" id="PTHR43861">
    <property type="entry name" value="TRANS-ACONITATE 2-METHYLTRANSFERASE-RELATED"/>
    <property type="match status" value="1"/>
</dbReference>
<dbReference type="SUPFAM" id="SSF53335">
    <property type="entry name" value="S-adenosyl-L-methionine-dependent methyltransferases"/>
    <property type="match status" value="1"/>
</dbReference>
<dbReference type="EMBL" id="JAAAMU010000002">
    <property type="protein sequence ID" value="NBC68029.1"/>
    <property type="molecule type" value="Genomic_DNA"/>
</dbReference>
<dbReference type="InterPro" id="IPR029063">
    <property type="entry name" value="SAM-dependent_MTases_sf"/>
</dbReference>
<dbReference type="GO" id="GO:0008757">
    <property type="term" value="F:S-adenosylmethionine-dependent methyltransferase activity"/>
    <property type="evidence" value="ECO:0007669"/>
    <property type="project" value="InterPro"/>
</dbReference>
<protein>
    <submittedName>
        <fullName evidence="2">Methyltransferase domain-containing protein</fullName>
    </submittedName>
</protein>
<evidence type="ECO:0000313" key="3">
    <source>
        <dbReference type="Proteomes" id="UP000558113"/>
    </source>
</evidence>
<accession>A0A7X5C041</accession>
<dbReference type="Gene3D" id="3.40.50.150">
    <property type="entry name" value="Vaccinia Virus protein VP39"/>
    <property type="match status" value="1"/>
</dbReference>
<dbReference type="PANTHER" id="PTHR43861:SF1">
    <property type="entry name" value="TRANS-ACONITATE 2-METHYLTRANSFERASE"/>
    <property type="match status" value="1"/>
</dbReference>
<gene>
    <name evidence="2" type="ORF">GT003_03355</name>
</gene>
<feature type="domain" description="Methyltransferase type 11" evidence="1">
    <location>
        <begin position="36"/>
        <end position="125"/>
    </location>
</feature>
<keyword evidence="2" id="KW-0808">Transferase</keyword>
<name>A0A7X5C041_9BACL</name>
<keyword evidence="2" id="KW-0489">Methyltransferase</keyword>